<feature type="signal peptide" evidence="1">
    <location>
        <begin position="1"/>
        <end position="27"/>
    </location>
</feature>
<protein>
    <submittedName>
        <fullName evidence="2">Uncharacterized protein</fullName>
    </submittedName>
</protein>
<proteinExistence type="predicted"/>
<sequence>MKLKSFFLATVIIGIVVLCSISPTAKAEKYYDNRDDEWDEDAQCYRQCVADGTSCYYMDDYPYDC</sequence>
<keyword evidence="3" id="KW-1185">Reference proteome</keyword>
<feature type="chain" id="PRO_5025377233" evidence="1">
    <location>
        <begin position="28"/>
        <end position="65"/>
    </location>
</feature>
<reference evidence="2 3" key="1">
    <citation type="submission" date="2020-02" db="EMBL/GenBank/DDBJ databases">
        <title>Genome sequencing for Draconibacterium sp. strain M1.</title>
        <authorList>
            <person name="Park S.-J."/>
        </authorList>
    </citation>
    <scope>NUCLEOTIDE SEQUENCE [LARGE SCALE GENOMIC DNA]</scope>
    <source>
        <strain evidence="2 3">M1</strain>
    </source>
</reference>
<dbReference type="EMBL" id="CP048409">
    <property type="protein sequence ID" value="QIA06557.1"/>
    <property type="molecule type" value="Genomic_DNA"/>
</dbReference>
<dbReference type="AlphaFoldDB" id="A0A6C0R8X9"/>
<dbReference type="Proteomes" id="UP000474630">
    <property type="component" value="Chromosome"/>
</dbReference>
<name>A0A6C0R8X9_9BACT</name>
<gene>
    <name evidence="2" type="ORF">G0Q07_01900</name>
</gene>
<evidence type="ECO:0000313" key="3">
    <source>
        <dbReference type="Proteomes" id="UP000474630"/>
    </source>
</evidence>
<evidence type="ECO:0000256" key="1">
    <source>
        <dbReference type="SAM" id="SignalP"/>
    </source>
</evidence>
<keyword evidence="1" id="KW-0732">Signal</keyword>
<dbReference type="RefSeq" id="WP_163344489.1">
    <property type="nucleotide sequence ID" value="NZ_CP048409.1"/>
</dbReference>
<evidence type="ECO:0000313" key="2">
    <source>
        <dbReference type="EMBL" id="QIA06557.1"/>
    </source>
</evidence>
<dbReference type="KEGG" id="drc:G0Q07_01900"/>
<organism evidence="2 3">
    <name type="scientific">Draconibacterium halophilum</name>
    <dbReference type="NCBI Taxonomy" id="2706887"/>
    <lineage>
        <taxon>Bacteria</taxon>
        <taxon>Pseudomonadati</taxon>
        <taxon>Bacteroidota</taxon>
        <taxon>Bacteroidia</taxon>
        <taxon>Marinilabiliales</taxon>
        <taxon>Prolixibacteraceae</taxon>
        <taxon>Draconibacterium</taxon>
    </lineage>
</organism>
<accession>A0A6C0R8X9</accession>